<proteinExistence type="predicted"/>
<organism evidence="1 2">
    <name type="scientific">Strongylus vulgaris</name>
    <name type="common">Blood worm</name>
    <dbReference type="NCBI Taxonomy" id="40348"/>
    <lineage>
        <taxon>Eukaryota</taxon>
        <taxon>Metazoa</taxon>
        <taxon>Ecdysozoa</taxon>
        <taxon>Nematoda</taxon>
        <taxon>Chromadorea</taxon>
        <taxon>Rhabditida</taxon>
        <taxon>Rhabditina</taxon>
        <taxon>Rhabditomorpha</taxon>
        <taxon>Strongyloidea</taxon>
        <taxon>Strongylidae</taxon>
        <taxon>Strongylus</taxon>
    </lineage>
</organism>
<dbReference type="EMBL" id="UYYB01000001">
    <property type="protein sequence ID" value="VDM65004.1"/>
    <property type="molecule type" value="Genomic_DNA"/>
</dbReference>
<dbReference type="OrthoDB" id="5846666at2759"/>
<reference evidence="1 2" key="1">
    <citation type="submission" date="2018-11" db="EMBL/GenBank/DDBJ databases">
        <authorList>
            <consortium name="Pathogen Informatics"/>
        </authorList>
    </citation>
    <scope>NUCLEOTIDE SEQUENCE [LARGE SCALE GENOMIC DNA]</scope>
</reference>
<protein>
    <submittedName>
        <fullName evidence="1">Uncharacterized protein</fullName>
    </submittedName>
</protein>
<sequence>MHRRVRRVRAGKGHHLMSIRMNKNVSYSKATTRKLRDDPFSAIYVGTLTGSHQKLAWHNSSQNEVGIAVCGSLESKITTVERISDRLINVKIGEKLFDNHYAPKAGKKEEENMFWQELVDYTVLPQDEVLLLEADLSLMWRKKEINIGKCKKREPWIRDMQ</sequence>
<evidence type="ECO:0000313" key="2">
    <source>
        <dbReference type="Proteomes" id="UP000270094"/>
    </source>
</evidence>
<gene>
    <name evidence="1" type="ORF">SVUK_LOCUS2</name>
</gene>
<keyword evidence="2" id="KW-1185">Reference proteome</keyword>
<dbReference type="AlphaFoldDB" id="A0A3P7IHG6"/>
<accession>A0A3P7IHG6</accession>
<name>A0A3P7IHG6_STRVU</name>
<dbReference type="Proteomes" id="UP000270094">
    <property type="component" value="Unassembled WGS sequence"/>
</dbReference>
<evidence type="ECO:0000313" key="1">
    <source>
        <dbReference type="EMBL" id="VDM65004.1"/>
    </source>
</evidence>